<name>A0A381PB55_9ZZZZ</name>
<reference evidence="9" key="1">
    <citation type="submission" date="2018-05" db="EMBL/GenBank/DDBJ databases">
        <authorList>
            <person name="Lanie J.A."/>
            <person name="Ng W.-L."/>
            <person name="Kazmierczak K.M."/>
            <person name="Andrzejewski T.M."/>
            <person name="Davidsen T.M."/>
            <person name="Wayne K.J."/>
            <person name="Tettelin H."/>
            <person name="Glass J.I."/>
            <person name="Rusch D."/>
            <person name="Podicherti R."/>
            <person name="Tsui H.-C.T."/>
            <person name="Winkler M.E."/>
        </authorList>
    </citation>
    <scope>NUCLEOTIDE SEQUENCE</scope>
</reference>
<evidence type="ECO:0000313" key="9">
    <source>
        <dbReference type="EMBL" id="SUZ63854.1"/>
    </source>
</evidence>
<dbReference type="PANTHER" id="PTHR43731">
    <property type="entry name" value="RHOMBOID PROTEASE"/>
    <property type="match status" value="1"/>
</dbReference>
<evidence type="ECO:0000256" key="1">
    <source>
        <dbReference type="ARBA" id="ARBA00004141"/>
    </source>
</evidence>
<proteinExistence type="inferred from homology"/>
<evidence type="ECO:0000256" key="7">
    <source>
        <dbReference type="SAM" id="Phobius"/>
    </source>
</evidence>
<feature type="transmembrane region" description="Helical" evidence="7">
    <location>
        <begin position="198"/>
        <end position="219"/>
    </location>
</feature>
<evidence type="ECO:0000259" key="8">
    <source>
        <dbReference type="Pfam" id="PF01694"/>
    </source>
</evidence>
<feature type="transmembrane region" description="Helical" evidence="7">
    <location>
        <begin position="97"/>
        <end position="116"/>
    </location>
</feature>
<keyword evidence="3 7" id="KW-0812">Transmembrane</keyword>
<sequence length="227" mass="24233">VLTSAAKNPLPRVVVAFIAANATFFVFTHDMARIGATSLRRNALVDWATYGFPISEVGEWWRLATGAFLHADIRHLILNLVMFFLLGKRLERQLGSVLFGVVCLNSMLWGSAGALVAAPNTAVVGASGIVYGIMASVYIVERLSGGDPWSEGLGTLIVINVVLSFVIPGISIGGHLGGLVGGLLAGWAVGDQRRRSPIRVWLTLPSLGIFGFVLGAMAARTWMDPLF</sequence>
<dbReference type="Gene3D" id="1.20.1540.10">
    <property type="entry name" value="Rhomboid-like"/>
    <property type="match status" value="1"/>
</dbReference>
<dbReference type="EMBL" id="UINC01000927">
    <property type="protein sequence ID" value="SUZ63854.1"/>
    <property type="molecule type" value="Genomic_DNA"/>
</dbReference>
<dbReference type="PANTHER" id="PTHR43731:SF14">
    <property type="entry name" value="PRESENILIN-ASSOCIATED RHOMBOID-LIKE PROTEIN, MITOCHONDRIAL"/>
    <property type="match status" value="1"/>
</dbReference>
<dbReference type="GO" id="GO:0004252">
    <property type="term" value="F:serine-type endopeptidase activity"/>
    <property type="evidence" value="ECO:0007669"/>
    <property type="project" value="InterPro"/>
</dbReference>
<gene>
    <name evidence="9" type="ORF">METZ01_LOCUS16708</name>
</gene>
<protein>
    <recommendedName>
        <fullName evidence="8">Peptidase S54 rhomboid domain-containing protein</fullName>
    </recommendedName>
</protein>
<keyword evidence="5 7" id="KW-1133">Transmembrane helix</keyword>
<evidence type="ECO:0000256" key="6">
    <source>
        <dbReference type="ARBA" id="ARBA00023136"/>
    </source>
</evidence>
<dbReference type="InterPro" id="IPR035952">
    <property type="entry name" value="Rhomboid-like_sf"/>
</dbReference>
<feature type="domain" description="Peptidase S54 rhomboid" evidence="8">
    <location>
        <begin position="58"/>
        <end position="190"/>
    </location>
</feature>
<dbReference type="InterPro" id="IPR050925">
    <property type="entry name" value="Rhomboid_protease_S54"/>
</dbReference>
<keyword evidence="6 7" id="KW-0472">Membrane</keyword>
<feature type="non-terminal residue" evidence="9">
    <location>
        <position position="1"/>
    </location>
</feature>
<feature type="transmembrane region" description="Helical" evidence="7">
    <location>
        <begin position="122"/>
        <end position="140"/>
    </location>
</feature>
<evidence type="ECO:0000256" key="4">
    <source>
        <dbReference type="ARBA" id="ARBA00022801"/>
    </source>
</evidence>
<evidence type="ECO:0000256" key="3">
    <source>
        <dbReference type="ARBA" id="ARBA00022692"/>
    </source>
</evidence>
<organism evidence="9">
    <name type="scientific">marine metagenome</name>
    <dbReference type="NCBI Taxonomy" id="408172"/>
    <lineage>
        <taxon>unclassified sequences</taxon>
        <taxon>metagenomes</taxon>
        <taxon>ecological metagenomes</taxon>
    </lineage>
</organism>
<feature type="transmembrane region" description="Helical" evidence="7">
    <location>
        <begin position="152"/>
        <end position="178"/>
    </location>
</feature>
<dbReference type="AlphaFoldDB" id="A0A381PB55"/>
<evidence type="ECO:0000256" key="5">
    <source>
        <dbReference type="ARBA" id="ARBA00022989"/>
    </source>
</evidence>
<keyword evidence="4" id="KW-0378">Hydrolase</keyword>
<evidence type="ECO:0000256" key="2">
    <source>
        <dbReference type="ARBA" id="ARBA00009045"/>
    </source>
</evidence>
<dbReference type="SUPFAM" id="SSF144091">
    <property type="entry name" value="Rhomboid-like"/>
    <property type="match status" value="1"/>
</dbReference>
<dbReference type="Pfam" id="PF01694">
    <property type="entry name" value="Rhomboid"/>
    <property type="match status" value="1"/>
</dbReference>
<accession>A0A381PB55</accession>
<comment type="similarity">
    <text evidence="2">Belongs to the peptidase S54 family.</text>
</comment>
<comment type="subcellular location">
    <subcellularLocation>
        <location evidence="1">Membrane</location>
        <topology evidence="1">Multi-pass membrane protein</topology>
    </subcellularLocation>
</comment>
<dbReference type="InterPro" id="IPR022764">
    <property type="entry name" value="Peptidase_S54_rhomboid_dom"/>
</dbReference>
<dbReference type="GO" id="GO:0016020">
    <property type="term" value="C:membrane"/>
    <property type="evidence" value="ECO:0007669"/>
    <property type="project" value="UniProtKB-SubCell"/>
</dbReference>